<gene>
    <name evidence="2" type="ORF">BOKJ2_LOCUS1912</name>
</gene>
<keyword evidence="1" id="KW-0732">Signal</keyword>
<organism evidence="2 3">
    <name type="scientific">Bursaphelenchus okinawaensis</name>
    <dbReference type="NCBI Taxonomy" id="465554"/>
    <lineage>
        <taxon>Eukaryota</taxon>
        <taxon>Metazoa</taxon>
        <taxon>Ecdysozoa</taxon>
        <taxon>Nematoda</taxon>
        <taxon>Chromadorea</taxon>
        <taxon>Rhabditida</taxon>
        <taxon>Tylenchina</taxon>
        <taxon>Tylenchomorpha</taxon>
        <taxon>Aphelenchoidea</taxon>
        <taxon>Aphelenchoididae</taxon>
        <taxon>Bursaphelenchus</taxon>
    </lineage>
</organism>
<dbReference type="Proteomes" id="UP000614601">
    <property type="component" value="Unassembled WGS sequence"/>
</dbReference>
<accession>A0A811JUY8</accession>
<dbReference type="OrthoDB" id="10322475at2759"/>
<dbReference type="EMBL" id="CAJFDH010000001">
    <property type="protein sequence ID" value="CAD5207228.1"/>
    <property type="molecule type" value="Genomic_DNA"/>
</dbReference>
<keyword evidence="3" id="KW-1185">Reference proteome</keyword>
<proteinExistence type="predicted"/>
<protein>
    <submittedName>
        <fullName evidence="2">Uncharacterized protein</fullName>
    </submittedName>
</protein>
<dbReference type="AlphaFoldDB" id="A0A811JUY8"/>
<feature type="chain" id="PRO_5035594485" evidence="1">
    <location>
        <begin position="22"/>
        <end position="185"/>
    </location>
</feature>
<evidence type="ECO:0000256" key="1">
    <source>
        <dbReference type="SAM" id="SignalP"/>
    </source>
</evidence>
<dbReference type="EMBL" id="CAJFCW020000001">
    <property type="protein sequence ID" value="CAG9084851.1"/>
    <property type="molecule type" value="Genomic_DNA"/>
</dbReference>
<feature type="signal peptide" evidence="1">
    <location>
        <begin position="1"/>
        <end position="21"/>
    </location>
</feature>
<comment type="caution">
    <text evidence="2">The sequence shown here is derived from an EMBL/GenBank/DDBJ whole genome shotgun (WGS) entry which is preliminary data.</text>
</comment>
<evidence type="ECO:0000313" key="2">
    <source>
        <dbReference type="EMBL" id="CAD5207228.1"/>
    </source>
</evidence>
<sequence length="185" mass="21622">MFRLVAVACALFTLRMMTIQASSKFEAMVPGFDEEFMSADNGLTFEQKTLFLELTSLRGHYEKDDLRKIVNDEKLLLKIIKFVRELLENHDVPDGVLDFFDVYLDITHRLEVASHFPPEKRVTTVFKGFTKTLEKYRLLDMEEKEYLINYDITMAKLEKLWAPVILQARTMCRNPMNKAVCKDVV</sequence>
<reference evidence="2" key="1">
    <citation type="submission" date="2020-09" db="EMBL/GenBank/DDBJ databases">
        <authorList>
            <person name="Kikuchi T."/>
        </authorList>
    </citation>
    <scope>NUCLEOTIDE SEQUENCE</scope>
    <source>
        <strain evidence="2">SH1</strain>
    </source>
</reference>
<name>A0A811JUY8_9BILA</name>
<dbReference type="Proteomes" id="UP000783686">
    <property type="component" value="Unassembled WGS sequence"/>
</dbReference>
<evidence type="ECO:0000313" key="3">
    <source>
        <dbReference type="Proteomes" id="UP000614601"/>
    </source>
</evidence>